<dbReference type="Proteomes" id="UP000054481">
    <property type="component" value="Unassembled WGS sequence"/>
</dbReference>
<evidence type="ECO:0000313" key="3">
    <source>
        <dbReference type="Proteomes" id="UP000054481"/>
    </source>
</evidence>
<evidence type="ECO:0000256" key="1">
    <source>
        <dbReference type="SAM" id="MobiDB-lite"/>
    </source>
</evidence>
<proteinExistence type="predicted"/>
<evidence type="ECO:0000313" key="2">
    <source>
        <dbReference type="EMBL" id="KJZ68244.1"/>
    </source>
</evidence>
<gene>
    <name evidence="2" type="ORF">HIM_12363</name>
</gene>
<accession>A0A0F8A068</accession>
<dbReference type="Gene3D" id="3.60.10.10">
    <property type="entry name" value="Endonuclease/exonuclease/phosphatase"/>
    <property type="match status" value="1"/>
</dbReference>
<dbReference type="OrthoDB" id="3261222at2759"/>
<dbReference type="InterPro" id="IPR036691">
    <property type="entry name" value="Endo/exonu/phosph_ase_sf"/>
</dbReference>
<sequence>MDSCIGSVRSVAHPTKRQTASDSLHCTIGTSRVDDSNRNKAQIGQIRQAIEGEMRAKNGQDAWRCAAVVKESRNAERVKSVCRDEAELQLVKEAAQRTAVEGSRVMRGQLYPVRVDNANRTAILDAKGNILPGAIEALSAENRVTIGKIFWLSKRESGKAGESATTHVFEPRRVHGDRAKMRAVWRTLNVRKRDVVQQSLMNVNDADLKDFTALAISEPYARNIDGKVMTSPTGHSNWTKMVPTCVRDAPWPIRSNALDPHCGAPIRGDGGVPGVVSVYVEGKDDEALASAMEQMGDVIGFRNGTGRCTNVVLAGGFNRHDLLWGGDARYRREDKGKASPSLT</sequence>
<feature type="region of interest" description="Disordered" evidence="1">
    <location>
        <begin position="1"/>
        <end position="22"/>
    </location>
</feature>
<keyword evidence="3" id="KW-1185">Reference proteome</keyword>
<reference evidence="2 3" key="1">
    <citation type="journal article" date="2014" name="Genome Biol. Evol.">
        <title>Comparative genomics and transcriptomics analyses reveal divergent lifestyle features of nematode endoparasitic fungus Hirsutella minnesotensis.</title>
        <authorList>
            <person name="Lai Y."/>
            <person name="Liu K."/>
            <person name="Zhang X."/>
            <person name="Zhang X."/>
            <person name="Li K."/>
            <person name="Wang N."/>
            <person name="Shu C."/>
            <person name="Wu Y."/>
            <person name="Wang C."/>
            <person name="Bushley K.E."/>
            <person name="Xiang M."/>
            <person name="Liu X."/>
        </authorList>
    </citation>
    <scope>NUCLEOTIDE SEQUENCE [LARGE SCALE GENOMIC DNA]</scope>
    <source>
        <strain evidence="2 3">3608</strain>
    </source>
</reference>
<dbReference type="SUPFAM" id="SSF56219">
    <property type="entry name" value="DNase I-like"/>
    <property type="match status" value="1"/>
</dbReference>
<name>A0A0F8A068_9HYPO</name>
<dbReference type="EMBL" id="KQ030965">
    <property type="protein sequence ID" value="KJZ68244.1"/>
    <property type="molecule type" value="Genomic_DNA"/>
</dbReference>
<dbReference type="AlphaFoldDB" id="A0A0F8A068"/>
<protein>
    <submittedName>
        <fullName evidence="2">Uncharacterized protein</fullName>
    </submittedName>
</protein>
<organism evidence="2 3">
    <name type="scientific">Hirsutella minnesotensis 3608</name>
    <dbReference type="NCBI Taxonomy" id="1043627"/>
    <lineage>
        <taxon>Eukaryota</taxon>
        <taxon>Fungi</taxon>
        <taxon>Dikarya</taxon>
        <taxon>Ascomycota</taxon>
        <taxon>Pezizomycotina</taxon>
        <taxon>Sordariomycetes</taxon>
        <taxon>Hypocreomycetidae</taxon>
        <taxon>Hypocreales</taxon>
        <taxon>Ophiocordycipitaceae</taxon>
        <taxon>Hirsutella</taxon>
    </lineage>
</organism>